<dbReference type="Pfam" id="PF00625">
    <property type="entry name" value="Guanylate_kin"/>
    <property type="match status" value="1"/>
</dbReference>
<dbReference type="PROSITE" id="PS00856">
    <property type="entry name" value="GUANYLATE_KINASE_1"/>
    <property type="match status" value="1"/>
</dbReference>
<dbReference type="SMART" id="SM00072">
    <property type="entry name" value="GuKc"/>
    <property type="match status" value="1"/>
</dbReference>
<keyword evidence="2" id="KW-0808">Transferase</keyword>
<name>A0ABX2GVY6_9FIRM</name>
<evidence type="ECO:0000313" key="3">
    <source>
        <dbReference type="Proteomes" id="UP000821846"/>
    </source>
</evidence>
<feature type="domain" description="Guanylate kinase-like" evidence="1">
    <location>
        <begin position="2"/>
        <end position="192"/>
    </location>
</feature>
<dbReference type="EMBL" id="JAAWUZ010000010">
    <property type="protein sequence ID" value="NSG29507.1"/>
    <property type="molecule type" value="Genomic_DNA"/>
</dbReference>
<dbReference type="InterPro" id="IPR008145">
    <property type="entry name" value="GK/Ca_channel_bsu"/>
</dbReference>
<gene>
    <name evidence="2" type="ORF">HFM93_04280</name>
</gene>
<sequence>MGKIFYMMGKSSSGKDTIFKEILKKKELNLHQIVLYTTRPARANETDGVQYHFVDEERLSEFQDAGKVIELRAYQVVGGVWKYFTVDDEQTDLDTKDYLAIGTLVSYEKLRDYYGAERIVPIYVEVEDGMRLARALDRERRQIKPNYDEMCRRFLADSADFSEENLEKAGIKKRFQNEELQKCVEKITEFIFQSK</sequence>
<dbReference type="GO" id="GO:0016301">
    <property type="term" value="F:kinase activity"/>
    <property type="evidence" value="ECO:0007669"/>
    <property type="project" value="UniProtKB-KW"/>
</dbReference>
<dbReference type="InterPro" id="IPR020590">
    <property type="entry name" value="Guanylate_kinase_CS"/>
</dbReference>
<keyword evidence="3" id="KW-1185">Reference proteome</keyword>
<dbReference type="Gene3D" id="3.40.50.300">
    <property type="entry name" value="P-loop containing nucleotide triphosphate hydrolases"/>
    <property type="match status" value="1"/>
</dbReference>
<dbReference type="InterPro" id="IPR008144">
    <property type="entry name" value="Guanylate_kin-like_dom"/>
</dbReference>
<protein>
    <submittedName>
        <fullName evidence="2">Guanylate kinase</fullName>
    </submittedName>
</protein>
<reference evidence="2 3" key="1">
    <citation type="journal article" date="2020" name="Cell Host Microbe">
        <title>Functional and Genomic Variation between Human-Derived Isolates of Lachnospiraceae Reveals Inter- and Intra-Species Diversity.</title>
        <authorList>
            <person name="Sorbara M.T."/>
            <person name="Littmann E.R."/>
            <person name="Fontana E."/>
            <person name="Moody T.U."/>
            <person name="Kohout C.E."/>
            <person name="Gjonbalaj M."/>
            <person name="Eaton V."/>
            <person name="Seok R."/>
            <person name="Leiner I.M."/>
            <person name="Pamer E.G."/>
        </authorList>
    </citation>
    <scope>NUCLEOTIDE SEQUENCE [LARGE SCALE GENOMIC DNA]</scope>
    <source>
        <strain evidence="2 3">MSK.14.16</strain>
    </source>
</reference>
<accession>A0ABX2GVY6</accession>
<dbReference type="RefSeq" id="WP_173865975.1">
    <property type="nucleotide sequence ID" value="NZ_JAAWUU010000011.1"/>
</dbReference>
<organism evidence="2 3">
    <name type="scientific">Faecalicatena fissicatena</name>
    <dbReference type="NCBI Taxonomy" id="290055"/>
    <lineage>
        <taxon>Bacteria</taxon>
        <taxon>Bacillati</taxon>
        <taxon>Bacillota</taxon>
        <taxon>Clostridia</taxon>
        <taxon>Lachnospirales</taxon>
        <taxon>Lachnospiraceae</taxon>
        <taxon>Faecalicatena</taxon>
    </lineage>
</organism>
<proteinExistence type="predicted"/>
<evidence type="ECO:0000313" key="2">
    <source>
        <dbReference type="EMBL" id="NSG29507.1"/>
    </source>
</evidence>
<dbReference type="Proteomes" id="UP000821846">
    <property type="component" value="Unassembled WGS sequence"/>
</dbReference>
<evidence type="ECO:0000259" key="1">
    <source>
        <dbReference type="PROSITE" id="PS50052"/>
    </source>
</evidence>
<keyword evidence="2" id="KW-0418">Kinase</keyword>
<comment type="caution">
    <text evidence="2">The sequence shown here is derived from an EMBL/GenBank/DDBJ whole genome shotgun (WGS) entry which is preliminary data.</text>
</comment>
<dbReference type="SUPFAM" id="SSF52540">
    <property type="entry name" value="P-loop containing nucleoside triphosphate hydrolases"/>
    <property type="match status" value="1"/>
</dbReference>
<dbReference type="InterPro" id="IPR027417">
    <property type="entry name" value="P-loop_NTPase"/>
</dbReference>
<dbReference type="PROSITE" id="PS50052">
    <property type="entry name" value="GUANYLATE_KINASE_2"/>
    <property type="match status" value="1"/>
</dbReference>